<reference evidence="5" key="1">
    <citation type="submission" date="2025-08" db="UniProtKB">
        <authorList>
            <consortium name="RefSeq"/>
        </authorList>
    </citation>
    <scope>IDENTIFICATION</scope>
</reference>
<dbReference type="GeneID" id="106610874"/>
<name>A0A1S3SNS4_SALSA</name>
<feature type="compositionally biased region" description="Acidic residues" evidence="3">
    <location>
        <begin position="421"/>
        <end position="430"/>
    </location>
</feature>
<evidence type="ECO:0000256" key="1">
    <source>
        <dbReference type="ARBA" id="ARBA00022553"/>
    </source>
</evidence>
<feature type="compositionally biased region" description="Basic and acidic residues" evidence="3">
    <location>
        <begin position="681"/>
        <end position="703"/>
    </location>
</feature>
<evidence type="ECO:0000313" key="4">
    <source>
        <dbReference type="Proteomes" id="UP001652741"/>
    </source>
</evidence>
<protein>
    <submittedName>
        <fullName evidence="5">Coiled-coil domain-containing protein 9B isoform X1</fullName>
    </submittedName>
</protein>
<keyword evidence="4" id="KW-1185">Reference proteome</keyword>
<proteinExistence type="predicted"/>
<evidence type="ECO:0000256" key="3">
    <source>
        <dbReference type="SAM" id="MobiDB-lite"/>
    </source>
</evidence>
<organism evidence="4 5">
    <name type="scientific">Salmo salar</name>
    <name type="common">Atlantic salmon</name>
    <dbReference type="NCBI Taxonomy" id="8030"/>
    <lineage>
        <taxon>Eukaryota</taxon>
        <taxon>Metazoa</taxon>
        <taxon>Chordata</taxon>
        <taxon>Craniata</taxon>
        <taxon>Vertebrata</taxon>
        <taxon>Euteleostomi</taxon>
        <taxon>Actinopterygii</taxon>
        <taxon>Neopterygii</taxon>
        <taxon>Teleostei</taxon>
        <taxon>Protacanthopterygii</taxon>
        <taxon>Salmoniformes</taxon>
        <taxon>Salmonidae</taxon>
        <taxon>Salmoninae</taxon>
        <taxon>Salmo</taxon>
    </lineage>
</organism>
<dbReference type="PaxDb" id="8030-ENSSSAP00000005569"/>
<dbReference type="InterPro" id="IPR029336">
    <property type="entry name" value="DUF4594"/>
</dbReference>
<dbReference type="RefSeq" id="XP_014065994.2">
    <property type="nucleotide sequence ID" value="XM_014210519.2"/>
</dbReference>
<dbReference type="Proteomes" id="UP001652741">
    <property type="component" value="Chromosome ssa09"/>
</dbReference>
<dbReference type="STRING" id="8030.ENSSSAP00000005569"/>
<feature type="region of interest" description="Disordered" evidence="3">
    <location>
        <begin position="478"/>
        <end position="703"/>
    </location>
</feature>
<feature type="compositionally biased region" description="Basic and acidic residues" evidence="3">
    <location>
        <begin position="616"/>
        <end position="627"/>
    </location>
</feature>
<feature type="compositionally biased region" description="Basic and acidic residues" evidence="3">
    <location>
        <begin position="406"/>
        <end position="420"/>
    </location>
</feature>
<gene>
    <name evidence="5" type="primary">LOC106610874</name>
</gene>
<feature type="compositionally biased region" description="Basic and acidic residues" evidence="3">
    <location>
        <begin position="214"/>
        <end position="223"/>
    </location>
</feature>
<dbReference type="Pfam" id="PF15266">
    <property type="entry name" value="DUF4594"/>
    <property type="match status" value="1"/>
</dbReference>
<feature type="compositionally biased region" description="Basic and acidic residues" evidence="3">
    <location>
        <begin position="504"/>
        <end position="524"/>
    </location>
</feature>
<feature type="compositionally biased region" description="Polar residues" evidence="3">
    <location>
        <begin position="540"/>
        <end position="562"/>
    </location>
</feature>
<accession>A0A1S3SNS4</accession>
<feature type="region of interest" description="Disordered" evidence="3">
    <location>
        <begin position="246"/>
        <end position="430"/>
    </location>
</feature>
<evidence type="ECO:0000256" key="2">
    <source>
        <dbReference type="ARBA" id="ARBA00023054"/>
    </source>
</evidence>
<feature type="region of interest" description="Disordered" evidence="3">
    <location>
        <begin position="128"/>
        <end position="150"/>
    </location>
</feature>
<sequence length="703" mass="77286">MFIPLVVKVTTARTIGRQVAKWLKGIASLISTNVFYFDDRGKSPSKMACYIPVRQLSTVGQVEVGIEYQHLHDESGYVVEGRDCSDYATSSDVMLKKEQKDVELDKKIEALRRKNEALMKRYQEVEEDKKRAEEEGMALQSPKGSAGDLTITINKSTTEPRVVMTKPGAGGSPTPKGVQDLGEREVEGNLLGSGRGRRKQLLVTMAGNTKGKRVVSERLERRPGPPSLLNVKSPTEDGLYQHLVESAGRGKHQHTNTAKKDTGPQDEGGQGKGVTEERHWLSECEPYYQKSEGPGLAGDTDLTIPTSNEEQQEYLRWKKEREQIDRERVARHRNANGQWRRAWDMDKTENMFSDKSPEERVQGPPDRGGKNARRGYPKSNAQSRVQQPRGRDKGVKKVPVVSSKAKGKDRLTGRARRWDASEDGDDLQASETSLEEFLEELDALVGPDVDDSTAETPEVKYVYLKIESFLTPDVVKTEEVSGPVSPALDQADWLQAPADTSEEGTPRQKAEELSPRAAEKKVRFSVELIKGPGAYEKPSTGAQNSARSETKGASTLKVSSPRKNSHEVEEPKQAPEGPQKDAGNALDQGNKPAEAVQSQSSSDGQTPGQESSELPDSSKTECAESGHDSVPTPVFPTSHSNVKDAAPPQENAVQPLEHAKSNSNRNTEELIDSSLSVLRLESGETHPTHTTSTDKARENGKIV</sequence>
<evidence type="ECO:0000313" key="5">
    <source>
        <dbReference type="RefSeq" id="XP_014065994.2"/>
    </source>
</evidence>
<feature type="compositionally biased region" description="Basic and acidic residues" evidence="3">
    <location>
        <begin position="313"/>
        <end position="328"/>
    </location>
</feature>
<dbReference type="PANTHER" id="PTHR15635">
    <property type="entry name" value="COILED-COIL DOMAIN CONTAINING PROTEIN 9"/>
    <property type="match status" value="1"/>
</dbReference>
<feature type="region of interest" description="Disordered" evidence="3">
    <location>
        <begin position="212"/>
        <end position="234"/>
    </location>
</feature>
<dbReference type="AlphaFoldDB" id="A0A1S3SNS4"/>
<dbReference type="Bgee" id="ENSSSAG00000002789">
    <property type="expression patterns" value="Expressed in testis and 19 other cell types or tissues"/>
</dbReference>
<keyword evidence="2" id="KW-0175">Coiled coil</keyword>
<feature type="compositionally biased region" description="Basic and acidic residues" evidence="3">
    <location>
        <begin position="564"/>
        <end position="573"/>
    </location>
</feature>
<dbReference type="KEGG" id="sasa:106610874"/>
<keyword evidence="1" id="KW-0597">Phosphoprotein</keyword>
<feature type="compositionally biased region" description="Polar residues" evidence="3">
    <location>
        <begin position="596"/>
        <end position="615"/>
    </location>
</feature>
<dbReference type="PANTHER" id="PTHR15635:SF10">
    <property type="entry name" value="COILED-COIL DOMAIN-CONTAINING PROTEIN 9B"/>
    <property type="match status" value="1"/>
</dbReference>